<evidence type="ECO:0000313" key="4">
    <source>
        <dbReference type="EMBL" id="VFK67125.1"/>
    </source>
</evidence>
<feature type="compositionally biased region" description="Basic and acidic residues" evidence="1">
    <location>
        <begin position="240"/>
        <end position="252"/>
    </location>
</feature>
<dbReference type="EMBL" id="CAADFV010000133">
    <property type="protein sequence ID" value="VFK67125.1"/>
    <property type="molecule type" value="Genomic_DNA"/>
</dbReference>
<dbReference type="Pfam" id="PF04151">
    <property type="entry name" value="PPC"/>
    <property type="match status" value="1"/>
</dbReference>
<gene>
    <name evidence="4" type="ORF">BECKTUN1418E_GA0071001_11334</name>
    <name evidence="3" type="ORF">BECKTUN1418F_GA0071002_11364</name>
</gene>
<dbReference type="InterPro" id="IPR007280">
    <property type="entry name" value="Peptidase_C_arc/bac"/>
</dbReference>
<feature type="domain" description="Peptidase C-terminal archaeal/bacterial" evidence="2">
    <location>
        <begin position="652"/>
        <end position="716"/>
    </location>
</feature>
<reference evidence="3" key="1">
    <citation type="submission" date="2019-02" db="EMBL/GenBank/DDBJ databases">
        <authorList>
            <person name="Gruber-Vodicka R. H."/>
            <person name="Seah K. B. B."/>
        </authorList>
    </citation>
    <scope>NUCLEOTIDE SEQUENCE</scope>
    <source>
        <strain evidence="4">BECK_BY2</strain>
        <strain evidence="3">BECK_BY3</strain>
    </source>
</reference>
<dbReference type="SUPFAM" id="SSF89260">
    <property type="entry name" value="Collagen-binding domain"/>
    <property type="match status" value="2"/>
</dbReference>
<dbReference type="EMBL" id="CAADFY010000136">
    <property type="protein sequence ID" value="VFK58131.1"/>
    <property type="molecule type" value="Genomic_DNA"/>
</dbReference>
<accession>A0A450ZWH4</accession>
<dbReference type="AlphaFoldDB" id="A0A450ZWH4"/>
<protein>
    <submittedName>
        <fullName evidence="3">Pre-peptidase C-terminal domain-containing protein</fullName>
    </submittedName>
</protein>
<dbReference type="PANTHER" id="PTHR48174">
    <property type="entry name" value="DUF946 FAMILY PROTEIN"/>
    <property type="match status" value="1"/>
</dbReference>
<sequence length="849" mass="95952">MILAFSNIAYSFDKENANLKWDAVRGTLEESTFLIDLFIREKMPGEYPQLVKQRFREIATPTDAALLLDKLVDPGQRNQHIFVYTLLKELEGDDFVRLLHTYFDRAPSRDVRNKLFNLITRQNCVVSFKVATKIIGSLQIRGLNDEAIAFLDYMVRFNHPDIRQEAINGVSSASTIIRAASYVALRNYPDQEVQSIIDNALSTETAKITGEENYQRYGNSSVSPTDTKNSLTIDILKTTRKEMERTRQRSDNQRTQNTNREPRFEAQVHAVSAGSSDRALAETYAPQLRLSGPGAVGVNIWDSNYKYTDYIPINVNDLTSNQNRKINIYLANTITYNGRSYGPGNVQLGDGTIDIIGDTVFRSSSNYLDFSPIWDGALTFVSDGYKTLSLNPTVYFKVTKDPHREYPIAIQYWFFYFYNDWLVFDHPGDWETITVFLNANAQPAEVAYSTHYEANRASWRNISPIGNHPKVYISNGGHGSYYESGNTTYSNICVPKLPNPCAMKIKINDNYEGEKKKLNFDNGDYSLIDLNRFENYYDNNWIWFKGRWGDKNSAPQGPLFRTDGHERFWSLHPPFDPYANCSEREPTNIYGDNQDPGPWFWASGYGLNTPWENARDCKPLTQCVDSIGFNTKQGTWDSSSCASMHRSGRYAKYYTFTLSSEQAVVIDLKSSTDTYLFLLNDSGLHGSVVERDDDGGDGRDSRITRTLSAGTYTIEATTYSSKRTGDFSVSLAKNDTSKSCIDSINFNSSVLDSWESSCASTHRSGKYAKYYTFTLSSSRTVTINLQSSTDTYLFLLRGYGQNGSVIERDDDGGSGLNSRIVRYLSAGSYTIEATTYSSRATGNFSVSIQ</sequence>
<evidence type="ECO:0000313" key="3">
    <source>
        <dbReference type="EMBL" id="VFK58131.1"/>
    </source>
</evidence>
<dbReference type="Gene3D" id="2.60.120.380">
    <property type="match status" value="2"/>
</dbReference>
<name>A0A450ZWH4_9GAMM</name>
<evidence type="ECO:0000259" key="2">
    <source>
        <dbReference type="Pfam" id="PF04151"/>
    </source>
</evidence>
<dbReference type="PANTHER" id="PTHR48174:SF5">
    <property type="entry name" value="VACUOLAR PROTEIN SORTING-ASSOCIATED PROTEIN 62"/>
    <property type="match status" value="1"/>
</dbReference>
<organism evidence="3">
    <name type="scientific">Candidatus Kentrum sp. TUN</name>
    <dbReference type="NCBI Taxonomy" id="2126343"/>
    <lineage>
        <taxon>Bacteria</taxon>
        <taxon>Pseudomonadati</taxon>
        <taxon>Pseudomonadota</taxon>
        <taxon>Gammaproteobacteria</taxon>
        <taxon>Candidatus Kentrum</taxon>
    </lineage>
</organism>
<evidence type="ECO:0000256" key="1">
    <source>
        <dbReference type="SAM" id="MobiDB-lite"/>
    </source>
</evidence>
<proteinExistence type="predicted"/>
<feature type="region of interest" description="Disordered" evidence="1">
    <location>
        <begin position="240"/>
        <end position="272"/>
    </location>
</feature>